<dbReference type="RefSeq" id="XP_025370508.1">
    <property type="nucleotide sequence ID" value="XM_025516054.1"/>
</dbReference>
<dbReference type="EMBL" id="KZ819370">
    <property type="protein sequence ID" value="PWN43348.1"/>
    <property type="molecule type" value="Genomic_DNA"/>
</dbReference>
<gene>
    <name evidence="2" type="ORF">IE81DRAFT_346556</name>
</gene>
<dbReference type="GeneID" id="37037924"/>
<evidence type="ECO:0000256" key="1">
    <source>
        <dbReference type="SAM" id="MobiDB-lite"/>
    </source>
</evidence>
<evidence type="ECO:0000313" key="3">
    <source>
        <dbReference type="Proteomes" id="UP000245783"/>
    </source>
</evidence>
<dbReference type="Proteomes" id="UP000245783">
    <property type="component" value="Unassembled WGS sequence"/>
</dbReference>
<accession>A0A316W2M7</accession>
<keyword evidence="3" id="KW-1185">Reference proteome</keyword>
<protein>
    <submittedName>
        <fullName evidence="2">Uncharacterized protein</fullName>
    </submittedName>
</protein>
<feature type="compositionally biased region" description="Low complexity" evidence="1">
    <location>
        <begin position="383"/>
        <end position="408"/>
    </location>
</feature>
<name>A0A316W2M7_9BASI</name>
<feature type="compositionally biased region" description="Low complexity" evidence="1">
    <location>
        <begin position="362"/>
        <end position="376"/>
    </location>
</feature>
<evidence type="ECO:0000313" key="2">
    <source>
        <dbReference type="EMBL" id="PWN43348.1"/>
    </source>
</evidence>
<dbReference type="InParanoid" id="A0A316W2M7"/>
<feature type="region of interest" description="Disordered" evidence="1">
    <location>
        <begin position="332"/>
        <end position="414"/>
    </location>
</feature>
<proteinExistence type="predicted"/>
<dbReference type="AlphaFoldDB" id="A0A316W2M7"/>
<reference evidence="2 3" key="1">
    <citation type="journal article" date="2018" name="Mol. Biol. Evol.">
        <title>Broad Genomic Sampling Reveals a Smut Pathogenic Ancestry of the Fungal Clade Ustilaginomycotina.</title>
        <authorList>
            <person name="Kijpornyongpan T."/>
            <person name="Mondo S.J."/>
            <person name="Barry K."/>
            <person name="Sandor L."/>
            <person name="Lee J."/>
            <person name="Lipzen A."/>
            <person name="Pangilinan J."/>
            <person name="LaButti K."/>
            <person name="Hainaut M."/>
            <person name="Henrissat B."/>
            <person name="Grigoriev I.V."/>
            <person name="Spatafora J.W."/>
            <person name="Aime M.C."/>
        </authorList>
    </citation>
    <scope>NUCLEOTIDE SEQUENCE [LARGE SCALE GENOMIC DNA]</scope>
    <source>
        <strain evidence="2 3">MCA 4658</strain>
    </source>
</reference>
<organism evidence="2 3">
    <name type="scientific">Ceraceosorus guamensis</name>
    <dbReference type="NCBI Taxonomy" id="1522189"/>
    <lineage>
        <taxon>Eukaryota</taxon>
        <taxon>Fungi</taxon>
        <taxon>Dikarya</taxon>
        <taxon>Basidiomycota</taxon>
        <taxon>Ustilaginomycotina</taxon>
        <taxon>Exobasidiomycetes</taxon>
        <taxon>Ceraceosorales</taxon>
        <taxon>Ceraceosoraceae</taxon>
        <taxon>Ceraceosorus</taxon>
    </lineage>
</organism>
<sequence length="414" mass="43038">MTEDGLMPNLTLFHSYIQKGRADANRRAEDMQTKVVELLGKAGIVNEAYPDDRWFKLGDGVWTYIFDSVTALHPQLEPVLEQYCGMNPNGYPKDTKNLKITIPQRDKNRCCDNNTLAAPKWLRSRHDYQPQPPKTGPKCPRKSCDPALQCCLRPDGSHKDYPPKSLKNRRELLSRPIFAGRMQDRAEPDDCRKNWGDEEDRTTVNEAEAANAVVDKLHASNPARVAGFQDLAKGGDPYAISELKKALTAGSVPAAAALAAAALATPAAAAALSAAAAAPAAAAAVAAVAVAPEAAAATAAVTALSTAAATSVPAYQALSKAAATNEAAKAALSKLPSPPAQSSGSDSGDDGSGIFPVPLGKTSSSASPPASSSAPAGAPPPIASSSSATPTPQPTRPSSSSEQQTTSTRGKPPR</sequence>